<reference evidence="1 2" key="1">
    <citation type="submission" date="2016-10" db="EMBL/GenBank/DDBJ databases">
        <title>Hydorgenophaga sp. LPB0072 isolated from gastropod.</title>
        <authorList>
            <person name="Kim E."/>
            <person name="Yi H."/>
        </authorList>
    </citation>
    <scope>NUCLEOTIDE SEQUENCE [LARGE SCALE GENOMIC DNA]</scope>
    <source>
        <strain evidence="1 2">LPB0072</strain>
    </source>
</reference>
<gene>
    <name evidence="1" type="ORF">LPB072_15085</name>
</gene>
<evidence type="ECO:0000313" key="2">
    <source>
        <dbReference type="Proteomes" id="UP000185680"/>
    </source>
</evidence>
<dbReference type="STRING" id="1763535.LPB072_15085"/>
<dbReference type="EMBL" id="CP017476">
    <property type="protein sequence ID" value="AOW13963.1"/>
    <property type="molecule type" value="Genomic_DNA"/>
</dbReference>
<sequence>MTLKSNWRCRVPEGAAVTPQDAVDRLQASPDGFMCLGSSCRGPCLVGFDVCRHIRGGLRLQRVPIIARSVSMLSREMAQARAAGMSA</sequence>
<protein>
    <submittedName>
        <fullName evidence="1">Uncharacterized protein</fullName>
    </submittedName>
</protein>
<proteinExistence type="predicted"/>
<dbReference type="KEGG" id="hyl:LPB072_15085"/>
<evidence type="ECO:0000313" key="1">
    <source>
        <dbReference type="EMBL" id="AOW13963.1"/>
    </source>
</evidence>
<accession>A0A1D8NY39</accession>
<dbReference type="Proteomes" id="UP000185680">
    <property type="component" value="Chromosome"/>
</dbReference>
<dbReference type="AlphaFoldDB" id="A0A1D8NY39"/>
<organism evidence="1 2">
    <name type="scientific">Hydrogenophaga crassostreae</name>
    <dbReference type="NCBI Taxonomy" id="1763535"/>
    <lineage>
        <taxon>Bacteria</taxon>
        <taxon>Pseudomonadati</taxon>
        <taxon>Pseudomonadota</taxon>
        <taxon>Betaproteobacteria</taxon>
        <taxon>Burkholderiales</taxon>
        <taxon>Comamonadaceae</taxon>
        <taxon>Hydrogenophaga</taxon>
    </lineage>
</organism>
<name>A0A1D8NY39_9BURK</name>